<comment type="similarity">
    <text evidence="2">In the N-terminal section; belongs to the phytochrome family.</text>
</comment>
<dbReference type="Gene3D" id="3.30.450.40">
    <property type="match status" value="1"/>
</dbReference>
<gene>
    <name evidence="14" type="ORF">HKW67_19840</name>
</gene>
<dbReference type="Gene3D" id="3.30.450.20">
    <property type="entry name" value="PAS domain"/>
    <property type="match status" value="1"/>
</dbReference>
<evidence type="ECO:0000256" key="10">
    <source>
        <dbReference type="ARBA" id="ARBA00023136"/>
    </source>
</evidence>
<dbReference type="GO" id="GO:0009881">
    <property type="term" value="F:photoreceptor activity"/>
    <property type="evidence" value="ECO:0007669"/>
    <property type="project" value="UniProtKB-KW"/>
</dbReference>
<dbReference type="EMBL" id="CP053085">
    <property type="protein sequence ID" value="QJR37607.1"/>
    <property type="molecule type" value="Genomic_DNA"/>
</dbReference>
<dbReference type="PANTHER" id="PTHR42878">
    <property type="entry name" value="TWO-COMPONENT HISTIDINE KINASE"/>
    <property type="match status" value="1"/>
</dbReference>
<accession>A0A6M4IVH5</accession>
<dbReference type="InterPro" id="IPR013654">
    <property type="entry name" value="PAS_2"/>
</dbReference>
<dbReference type="SUPFAM" id="SSF55874">
    <property type="entry name" value="ATPase domain of HSP90 chaperone/DNA topoisomerase II/histidine kinase"/>
    <property type="match status" value="1"/>
</dbReference>
<dbReference type="EC" id="2.7.13.3" evidence="4"/>
<dbReference type="GO" id="GO:0016020">
    <property type="term" value="C:membrane"/>
    <property type="evidence" value="ECO:0007669"/>
    <property type="project" value="UniProtKB-SubCell"/>
</dbReference>
<keyword evidence="6" id="KW-0716">Sensory transduction</keyword>
<evidence type="ECO:0000256" key="5">
    <source>
        <dbReference type="ARBA" id="ARBA00022543"/>
    </source>
</evidence>
<keyword evidence="5" id="KW-0600">Photoreceptor protein</keyword>
<comment type="subunit">
    <text evidence="3">Homodimer.</text>
</comment>
<dbReference type="AlphaFoldDB" id="A0A6M4IVH5"/>
<dbReference type="InterPro" id="IPR035965">
    <property type="entry name" value="PAS-like_dom_sf"/>
</dbReference>
<dbReference type="SUPFAM" id="SSF55781">
    <property type="entry name" value="GAF domain-like"/>
    <property type="match status" value="2"/>
</dbReference>
<evidence type="ECO:0000256" key="4">
    <source>
        <dbReference type="ARBA" id="ARBA00012438"/>
    </source>
</evidence>
<feature type="domain" description="Histidine kinase" evidence="13">
    <location>
        <begin position="557"/>
        <end position="784"/>
    </location>
</feature>
<dbReference type="GO" id="GO:0009584">
    <property type="term" value="P:detection of visible light"/>
    <property type="evidence" value="ECO:0007669"/>
    <property type="project" value="InterPro"/>
</dbReference>
<dbReference type="SMART" id="SM00387">
    <property type="entry name" value="HATPase_c"/>
    <property type="match status" value="1"/>
</dbReference>
<dbReference type="Pfam" id="PF00360">
    <property type="entry name" value="PHY"/>
    <property type="match status" value="1"/>
</dbReference>
<dbReference type="SMART" id="SM00388">
    <property type="entry name" value="HisKA"/>
    <property type="match status" value="1"/>
</dbReference>
<evidence type="ECO:0000259" key="12">
    <source>
        <dbReference type="PROSITE" id="PS50046"/>
    </source>
</evidence>
<dbReference type="Pfam" id="PF02518">
    <property type="entry name" value="HATPase_c"/>
    <property type="match status" value="1"/>
</dbReference>
<dbReference type="InterPro" id="IPR013515">
    <property type="entry name" value="Phytochrome_cen-reg"/>
</dbReference>
<dbReference type="InterPro" id="IPR003594">
    <property type="entry name" value="HATPase_dom"/>
</dbReference>
<evidence type="ECO:0000256" key="11">
    <source>
        <dbReference type="ARBA" id="ARBA00023170"/>
    </source>
</evidence>
<dbReference type="Pfam" id="PF08446">
    <property type="entry name" value="PAS_2"/>
    <property type="match status" value="1"/>
</dbReference>
<comment type="catalytic activity">
    <reaction evidence="1">
        <text>ATP + protein L-histidine = ADP + protein N-phospho-L-histidine.</text>
        <dbReference type="EC" id="2.7.13.3"/>
    </reaction>
</comment>
<keyword evidence="10" id="KW-0472">Membrane</keyword>
<evidence type="ECO:0000256" key="3">
    <source>
        <dbReference type="ARBA" id="ARBA00011738"/>
    </source>
</evidence>
<protein>
    <recommendedName>
        <fullName evidence="4">histidine kinase</fullName>
        <ecNumber evidence="4">2.7.13.3</ecNumber>
    </recommendedName>
</protein>
<dbReference type="InterPro" id="IPR000014">
    <property type="entry name" value="PAS"/>
</dbReference>
<dbReference type="InterPro" id="IPR036097">
    <property type="entry name" value="HisK_dim/P_sf"/>
</dbReference>
<reference evidence="14 15" key="1">
    <citation type="submission" date="2020-05" db="EMBL/GenBank/DDBJ databases">
        <title>Complete genome sequence of Gemmatimonas greenlandica TET16.</title>
        <authorList>
            <person name="Zeng Y."/>
        </authorList>
    </citation>
    <scope>NUCLEOTIDE SEQUENCE [LARGE SCALE GENOMIC DNA]</scope>
    <source>
        <strain evidence="14 15">TET16</strain>
    </source>
</reference>
<evidence type="ECO:0000256" key="6">
    <source>
        <dbReference type="ARBA" id="ARBA00022606"/>
    </source>
</evidence>
<dbReference type="RefSeq" id="WP_171227042.1">
    <property type="nucleotide sequence ID" value="NZ_CP053085.1"/>
</dbReference>
<dbReference type="InterPro" id="IPR005467">
    <property type="entry name" value="His_kinase_dom"/>
</dbReference>
<dbReference type="Gene3D" id="3.30.450.270">
    <property type="match status" value="1"/>
</dbReference>
<keyword evidence="8" id="KW-0418">Kinase</keyword>
<dbReference type="InterPro" id="IPR003018">
    <property type="entry name" value="GAF"/>
</dbReference>
<sequence length="791" mass="88132">MTIAEQGDASRLPWADGVYSIKRHGTSLTNCDSEPVQAPGCIQSHGALVTARLSDLTILQVSENSEQYLGAVPERLLGQPLGNVISSEHEIRLRSMIENDSIEGNALFAFTHPARADMAPLDVCVHTMSGVLILEFESSSRGADPLLHPAGDFFTSVRAAVTRMQSTTGQLAFCDRIAREVRTITGLDRVMVYRFHADNHGEVVAESKLDELAPWLGLHYPEADIPKPARDIYQRIWIRPVPNAAGPLIELVPLANPDTGKPLTMTYCSLRGASVMYTEYLANMGVGASLTMPILIEGELWGLIACHHRQPTAFPHQMRAACELLAQVASLQLKSSDRIESLEYGLKVEQIHQELVAKAAREGDLLALSDRQPSLLDAMDADGAALYHMDRWWTAGRTPSEEQLDALADWVNLRPEFLSLTRPVFATDMLSREYPEGAGIRDVASGVIAVQVSRLRRDLIMWFRPETIQTVKWAGHPDDKPLVPGPNGMRLTPRRSFELFVESVRNRSLPWTMLEIDAALRLRLLIMDLATSEGERISELNVDLTSSNEELDAFAYVASHDLKEPLRGIHRYAHQLLESADTIGALNRGRMESLMRLTLRMDSLLDSLLHYSRVGRTNLEFEAVDLNDAVADALEMVGVRRHPSDVGVVFERPLPTVLCDLVRVREIFSNLISNALKYNRDPHPRIEVGYLRPDEPGPRPNMPAEALGETIYYVRDNGIGIEARHHEQIFRMFKRLHGRDEFGGGVGAGLTVVKKVVSRHGGHVWLDSTLNHGTTFFFTLPSLAQPNRNRE</sequence>
<dbReference type="InterPro" id="IPR001294">
    <property type="entry name" value="Phytochrome"/>
</dbReference>
<evidence type="ECO:0000256" key="1">
    <source>
        <dbReference type="ARBA" id="ARBA00000085"/>
    </source>
</evidence>
<keyword evidence="15" id="KW-1185">Reference proteome</keyword>
<dbReference type="InterPro" id="IPR003661">
    <property type="entry name" value="HisK_dim/P_dom"/>
</dbReference>
<dbReference type="GO" id="GO:0000156">
    <property type="term" value="F:phosphorelay response regulator activity"/>
    <property type="evidence" value="ECO:0007669"/>
    <property type="project" value="TreeGrafter"/>
</dbReference>
<evidence type="ECO:0000256" key="9">
    <source>
        <dbReference type="ARBA" id="ARBA00022991"/>
    </source>
</evidence>
<dbReference type="Gene3D" id="3.30.565.10">
    <property type="entry name" value="Histidine kinase-like ATPase, C-terminal domain"/>
    <property type="match status" value="1"/>
</dbReference>
<evidence type="ECO:0000259" key="13">
    <source>
        <dbReference type="PROSITE" id="PS50109"/>
    </source>
</evidence>
<evidence type="ECO:0000313" key="15">
    <source>
        <dbReference type="Proteomes" id="UP000500938"/>
    </source>
</evidence>
<dbReference type="InterPro" id="IPR050351">
    <property type="entry name" value="BphY/WalK/GraS-like"/>
</dbReference>
<dbReference type="KEGG" id="ggr:HKW67_19840"/>
<keyword evidence="9" id="KW-0157">Chromophore</keyword>
<dbReference type="SUPFAM" id="SSF55785">
    <property type="entry name" value="PYP-like sensor domain (PAS domain)"/>
    <property type="match status" value="1"/>
</dbReference>
<dbReference type="PRINTS" id="PR01033">
    <property type="entry name" value="PHYTOCHROME"/>
</dbReference>
<dbReference type="InterPro" id="IPR043150">
    <property type="entry name" value="Phytochrome_PHY_sf"/>
</dbReference>
<dbReference type="InterPro" id="IPR036890">
    <property type="entry name" value="HATPase_C_sf"/>
</dbReference>
<dbReference type="Gene3D" id="1.10.287.130">
    <property type="match status" value="1"/>
</dbReference>
<dbReference type="GO" id="GO:0030295">
    <property type="term" value="F:protein kinase activator activity"/>
    <property type="evidence" value="ECO:0007669"/>
    <property type="project" value="TreeGrafter"/>
</dbReference>
<organism evidence="14 15">
    <name type="scientific">Gemmatimonas groenlandica</name>
    <dbReference type="NCBI Taxonomy" id="2732249"/>
    <lineage>
        <taxon>Bacteria</taxon>
        <taxon>Pseudomonadati</taxon>
        <taxon>Gemmatimonadota</taxon>
        <taxon>Gemmatimonadia</taxon>
        <taxon>Gemmatimonadales</taxon>
        <taxon>Gemmatimonadaceae</taxon>
        <taxon>Gemmatimonas</taxon>
    </lineage>
</organism>
<evidence type="ECO:0000313" key="14">
    <source>
        <dbReference type="EMBL" id="QJR37607.1"/>
    </source>
</evidence>
<dbReference type="GO" id="GO:0007234">
    <property type="term" value="P:osmosensory signaling via phosphorelay pathway"/>
    <property type="evidence" value="ECO:0007669"/>
    <property type="project" value="TreeGrafter"/>
</dbReference>
<keyword evidence="7" id="KW-0808">Transferase</keyword>
<evidence type="ECO:0000256" key="8">
    <source>
        <dbReference type="ARBA" id="ARBA00022777"/>
    </source>
</evidence>
<dbReference type="InterPro" id="IPR029016">
    <property type="entry name" value="GAF-like_dom_sf"/>
</dbReference>
<dbReference type="PANTHER" id="PTHR42878:SF15">
    <property type="entry name" value="BACTERIOPHYTOCHROME"/>
    <property type="match status" value="1"/>
</dbReference>
<dbReference type="CDD" id="cd00130">
    <property type="entry name" value="PAS"/>
    <property type="match status" value="1"/>
</dbReference>
<feature type="domain" description="Phytochrome chromophore attachment site" evidence="12">
    <location>
        <begin position="173"/>
        <end position="327"/>
    </location>
</feature>
<dbReference type="GO" id="GO:0000155">
    <property type="term" value="F:phosphorelay sensor kinase activity"/>
    <property type="evidence" value="ECO:0007669"/>
    <property type="project" value="InterPro"/>
</dbReference>
<dbReference type="InterPro" id="IPR016132">
    <property type="entry name" value="Phyto_chromo_attachment"/>
</dbReference>
<name>A0A6M4IVH5_9BACT</name>
<proteinExistence type="inferred from homology"/>
<dbReference type="Pfam" id="PF01590">
    <property type="entry name" value="GAF"/>
    <property type="match status" value="1"/>
</dbReference>
<dbReference type="SUPFAM" id="SSF47384">
    <property type="entry name" value="Homodimeric domain of signal transducing histidine kinase"/>
    <property type="match status" value="1"/>
</dbReference>
<dbReference type="SMART" id="SM00065">
    <property type="entry name" value="GAF"/>
    <property type="match status" value="1"/>
</dbReference>
<dbReference type="PROSITE" id="PS50046">
    <property type="entry name" value="PHYTOCHROME_2"/>
    <property type="match status" value="1"/>
</dbReference>
<keyword evidence="11" id="KW-0675">Receptor</keyword>
<dbReference type="Proteomes" id="UP000500938">
    <property type="component" value="Chromosome"/>
</dbReference>
<dbReference type="GO" id="GO:0006355">
    <property type="term" value="P:regulation of DNA-templated transcription"/>
    <property type="evidence" value="ECO:0007669"/>
    <property type="project" value="InterPro"/>
</dbReference>
<evidence type="ECO:0000256" key="7">
    <source>
        <dbReference type="ARBA" id="ARBA00022679"/>
    </source>
</evidence>
<dbReference type="CDD" id="cd00082">
    <property type="entry name" value="HisKA"/>
    <property type="match status" value="1"/>
</dbReference>
<evidence type="ECO:0000256" key="2">
    <source>
        <dbReference type="ARBA" id="ARBA00006402"/>
    </source>
</evidence>
<dbReference type="PROSITE" id="PS50109">
    <property type="entry name" value="HIS_KIN"/>
    <property type="match status" value="1"/>
</dbReference>